<reference evidence="2" key="1">
    <citation type="submission" date="2021-02" db="EMBL/GenBank/DDBJ databases">
        <authorList>
            <person name="Nowell W R."/>
        </authorList>
    </citation>
    <scope>NUCLEOTIDE SEQUENCE</scope>
</reference>
<accession>A0A821XS99</accession>
<sequence length="84" mass="9358">LPSAVNDRSKLAQQQQQQQQQHTEVESLQKSLLSMFDEPIVSDAAIRIYERCVAAGHQGAFEPSDADRKFYEAHVASLSITVQS</sequence>
<name>A0A821XS99_9BILA</name>
<dbReference type="AlphaFoldDB" id="A0A821XS99"/>
<dbReference type="EMBL" id="CAJOBS010012742">
    <property type="protein sequence ID" value="CAF4949660.1"/>
    <property type="molecule type" value="Genomic_DNA"/>
</dbReference>
<comment type="caution">
    <text evidence="2">The sequence shown here is derived from an EMBL/GenBank/DDBJ whole genome shotgun (WGS) entry which is preliminary data.</text>
</comment>
<evidence type="ECO:0000313" key="2">
    <source>
        <dbReference type="EMBL" id="CAF4949660.1"/>
    </source>
</evidence>
<dbReference type="Proteomes" id="UP000663838">
    <property type="component" value="Unassembled WGS sequence"/>
</dbReference>
<gene>
    <name evidence="2" type="ORF">TOA249_LOCUS33811</name>
</gene>
<evidence type="ECO:0000313" key="3">
    <source>
        <dbReference type="Proteomes" id="UP000663838"/>
    </source>
</evidence>
<protein>
    <submittedName>
        <fullName evidence="2">Uncharacterized protein</fullName>
    </submittedName>
</protein>
<organism evidence="2 3">
    <name type="scientific">Rotaria socialis</name>
    <dbReference type="NCBI Taxonomy" id="392032"/>
    <lineage>
        <taxon>Eukaryota</taxon>
        <taxon>Metazoa</taxon>
        <taxon>Spiralia</taxon>
        <taxon>Gnathifera</taxon>
        <taxon>Rotifera</taxon>
        <taxon>Eurotatoria</taxon>
        <taxon>Bdelloidea</taxon>
        <taxon>Philodinida</taxon>
        <taxon>Philodinidae</taxon>
        <taxon>Rotaria</taxon>
    </lineage>
</organism>
<proteinExistence type="predicted"/>
<evidence type="ECO:0000256" key="1">
    <source>
        <dbReference type="SAM" id="MobiDB-lite"/>
    </source>
</evidence>
<feature type="non-terminal residue" evidence="2">
    <location>
        <position position="1"/>
    </location>
</feature>
<feature type="region of interest" description="Disordered" evidence="1">
    <location>
        <begin position="1"/>
        <end position="23"/>
    </location>
</feature>